<evidence type="ECO:0000313" key="7">
    <source>
        <dbReference type="Proteomes" id="UP001652625"/>
    </source>
</evidence>
<comment type="similarity">
    <text evidence="2 6">Belongs to the clathrin light chain family.</text>
</comment>
<dbReference type="PANTHER" id="PTHR10639">
    <property type="entry name" value="CLATHRIN LIGHT CHAIN"/>
    <property type="match status" value="1"/>
</dbReference>
<evidence type="ECO:0000256" key="2">
    <source>
        <dbReference type="ARBA" id="ARBA00005263"/>
    </source>
</evidence>
<keyword evidence="3 6" id="KW-0472">Membrane</keyword>
<reference evidence="8" key="1">
    <citation type="submission" date="2025-08" db="UniProtKB">
        <authorList>
            <consortium name="RefSeq"/>
        </authorList>
    </citation>
    <scope>IDENTIFICATION</scope>
</reference>
<evidence type="ECO:0000256" key="6">
    <source>
        <dbReference type="RuleBase" id="RU363137"/>
    </source>
</evidence>
<evidence type="ECO:0000256" key="4">
    <source>
        <dbReference type="ARBA" id="ARBA00023176"/>
    </source>
</evidence>
<dbReference type="PANTHER" id="PTHR10639:SF7">
    <property type="entry name" value="CLATHRIN LIGHT CHAIN"/>
    <property type="match status" value="1"/>
</dbReference>
<sequence length="181" mass="20882">MAGFLDDDPVAGFLQQEEDQLREIGIEDQFSIPPSNSNSKYMDDFSIDSVQNETQSYTPVYLSSVPIEEPASLIKWREEKAASLRKQEEEEAIAIQAWKEKSKKDLEDWYNRYAEQLAKVTNENKVAEEHFIAEMTDTQPGNEWVKTARLCDFNPKFSKNTKDVSRMRGLLLQLKQSPLAR</sequence>
<dbReference type="Proteomes" id="UP001652625">
    <property type="component" value="Chromosome 12"/>
</dbReference>
<organism evidence="7 8">
    <name type="scientific">Hydra vulgaris</name>
    <name type="common">Hydra</name>
    <name type="synonym">Hydra attenuata</name>
    <dbReference type="NCBI Taxonomy" id="6087"/>
    <lineage>
        <taxon>Eukaryota</taxon>
        <taxon>Metazoa</taxon>
        <taxon>Cnidaria</taxon>
        <taxon>Hydrozoa</taxon>
        <taxon>Hydroidolina</taxon>
        <taxon>Anthoathecata</taxon>
        <taxon>Aplanulata</taxon>
        <taxon>Hydridae</taxon>
        <taxon>Hydra</taxon>
    </lineage>
</organism>
<comment type="subcellular location">
    <subcellularLocation>
        <location evidence="1 6">Cytoplasmic vesicle membrane</location>
        <topology evidence="1 6">Peripheral membrane protein</topology>
        <orientation evidence="1 6">Cytoplasmic side</orientation>
    </subcellularLocation>
    <subcellularLocation>
        <location evidence="6">Membrane</location>
        <location evidence="6">Coated pit</location>
        <topology evidence="6">Peripheral membrane protein</topology>
        <orientation evidence="6">Cytoplasmic side</orientation>
    </subcellularLocation>
    <text evidence="6">Cytoplasmic face of coated pits and vesicles.</text>
</comment>
<gene>
    <name evidence="8" type="primary">LOC100204867</name>
</gene>
<dbReference type="InterPro" id="IPR000996">
    <property type="entry name" value="Clathrin_L-chain"/>
</dbReference>
<name>A0ABM4D5S4_HYDVU</name>
<dbReference type="RefSeq" id="XP_065669647.1">
    <property type="nucleotide sequence ID" value="XM_065813575.1"/>
</dbReference>
<dbReference type="Pfam" id="PF01086">
    <property type="entry name" value="Clathrin_lg_ch"/>
    <property type="match status" value="1"/>
</dbReference>
<proteinExistence type="inferred from homology"/>
<keyword evidence="4 6" id="KW-0168">Coated pit</keyword>
<keyword evidence="5 6" id="KW-0968">Cytoplasmic vesicle</keyword>
<evidence type="ECO:0000256" key="1">
    <source>
        <dbReference type="ARBA" id="ARBA00004180"/>
    </source>
</evidence>
<dbReference type="PROSITE" id="PS00581">
    <property type="entry name" value="CLATHRIN_LIGHT_CHN_2"/>
    <property type="match status" value="1"/>
</dbReference>
<dbReference type="GeneID" id="100204867"/>
<keyword evidence="7" id="KW-1185">Reference proteome</keyword>
<protein>
    <recommendedName>
        <fullName evidence="6">Clathrin light chain</fullName>
    </recommendedName>
</protein>
<evidence type="ECO:0000256" key="5">
    <source>
        <dbReference type="ARBA" id="ARBA00023329"/>
    </source>
</evidence>
<comment type="function">
    <text evidence="6">Clathrin is the major protein of the polyhedral coat of coated pits and vesicles.</text>
</comment>
<evidence type="ECO:0000313" key="8">
    <source>
        <dbReference type="RefSeq" id="XP_065669647.1"/>
    </source>
</evidence>
<accession>A0ABM4D5S4</accession>
<evidence type="ECO:0000256" key="3">
    <source>
        <dbReference type="ARBA" id="ARBA00023136"/>
    </source>
</evidence>